<evidence type="ECO:0000256" key="2">
    <source>
        <dbReference type="ARBA" id="ARBA00023015"/>
    </source>
</evidence>
<dbReference type="EMBL" id="JALNTZ010001580">
    <property type="protein sequence ID" value="KAJ3625339.1"/>
    <property type="molecule type" value="Genomic_DNA"/>
</dbReference>
<dbReference type="GO" id="GO:0005669">
    <property type="term" value="C:transcription factor TFIID complex"/>
    <property type="evidence" value="ECO:0007669"/>
    <property type="project" value="InterPro"/>
</dbReference>
<evidence type="ECO:0000259" key="9">
    <source>
        <dbReference type="PROSITE" id="PS50014"/>
    </source>
</evidence>
<dbReference type="InterPro" id="IPR036427">
    <property type="entry name" value="Bromodomain-like_sf"/>
</dbReference>
<dbReference type="SUPFAM" id="SSF47370">
    <property type="entry name" value="Bromodomain"/>
    <property type="match status" value="1"/>
</dbReference>
<dbReference type="GO" id="GO:0016251">
    <property type="term" value="F:RNA polymerase II general transcription initiation factor activity"/>
    <property type="evidence" value="ECO:0007669"/>
    <property type="project" value="InterPro"/>
</dbReference>
<dbReference type="PROSITE" id="PS50014">
    <property type="entry name" value="BROMODOMAIN_2"/>
    <property type="match status" value="1"/>
</dbReference>
<dbReference type="GO" id="GO:0051123">
    <property type="term" value="P:RNA polymerase II preinitiation complex assembly"/>
    <property type="evidence" value="ECO:0007669"/>
    <property type="project" value="TreeGrafter"/>
</dbReference>
<feature type="domain" description="Bromo" evidence="9">
    <location>
        <begin position="886"/>
        <end position="948"/>
    </location>
</feature>
<protein>
    <recommendedName>
        <fullName evidence="9">Bromo domain-containing protein</fullName>
    </recommendedName>
</protein>
<dbReference type="PRINTS" id="PR00503">
    <property type="entry name" value="BROMODOMAIN"/>
</dbReference>
<keyword evidence="8" id="KW-0472">Membrane</keyword>
<name>A0AA38LZH2_9CUCU</name>
<dbReference type="SMART" id="SM00297">
    <property type="entry name" value="BROMO"/>
    <property type="match status" value="1"/>
</dbReference>
<dbReference type="PANTHER" id="PTHR13900">
    <property type="entry name" value="TRANSCRIPTION INITIATION FACTOR TFIID"/>
    <property type="match status" value="1"/>
</dbReference>
<dbReference type="InterPro" id="IPR001487">
    <property type="entry name" value="Bromodomain"/>
</dbReference>
<evidence type="ECO:0000256" key="1">
    <source>
        <dbReference type="ARBA" id="ARBA00004123"/>
    </source>
</evidence>
<evidence type="ECO:0000256" key="7">
    <source>
        <dbReference type="SAM" id="MobiDB-lite"/>
    </source>
</evidence>
<evidence type="ECO:0000313" key="11">
    <source>
        <dbReference type="Proteomes" id="UP001168821"/>
    </source>
</evidence>
<keyword evidence="4" id="KW-0804">Transcription</keyword>
<dbReference type="Proteomes" id="UP001168821">
    <property type="component" value="Unassembled WGS sequence"/>
</dbReference>
<evidence type="ECO:0000256" key="4">
    <source>
        <dbReference type="ARBA" id="ARBA00023163"/>
    </source>
</evidence>
<dbReference type="AlphaFoldDB" id="A0AA38LZH2"/>
<feature type="region of interest" description="Disordered" evidence="7">
    <location>
        <begin position="29"/>
        <end position="50"/>
    </location>
</feature>
<dbReference type="InterPro" id="IPR022591">
    <property type="entry name" value="TAF1_HAT_dom"/>
</dbReference>
<keyword evidence="2" id="KW-0805">Transcription regulation</keyword>
<keyword evidence="8" id="KW-0812">Transmembrane</keyword>
<keyword evidence="8" id="KW-1133">Transmembrane helix</keyword>
<evidence type="ECO:0000256" key="8">
    <source>
        <dbReference type="SAM" id="Phobius"/>
    </source>
</evidence>
<comment type="subcellular location">
    <subcellularLocation>
        <location evidence="1">Nucleus</location>
    </subcellularLocation>
</comment>
<feature type="region of interest" description="Disordered" evidence="7">
    <location>
        <begin position="549"/>
        <end position="580"/>
    </location>
</feature>
<reference evidence="10" key="1">
    <citation type="journal article" date="2023" name="G3 (Bethesda)">
        <title>Whole genome assemblies of Zophobas morio and Tenebrio molitor.</title>
        <authorList>
            <person name="Kaur S."/>
            <person name="Stinson S.A."/>
            <person name="diCenzo G.C."/>
        </authorList>
    </citation>
    <scope>NUCLEOTIDE SEQUENCE</scope>
    <source>
        <strain evidence="10">QUZm001</strain>
    </source>
</reference>
<evidence type="ECO:0000256" key="3">
    <source>
        <dbReference type="ARBA" id="ARBA00023117"/>
    </source>
</evidence>
<evidence type="ECO:0000256" key="5">
    <source>
        <dbReference type="ARBA" id="ARBA00023242"/>
    </source>
</evidence>
<dbReference type="InterPro" id="IPR040240">
    <property type="entry name" value="TAF1"/>
</dbReference>
<proteinExistence type="predicted"/>
<feature type="transmembrane region" description="Helical" evidence="8">
    <location>
        <begin position="158"/>
        <end position="175"/>
    </location>
</feature>
<dbReference type="PANTHER" id="PTHR13900:SF0">
    <property type="entry name" value="TRANSCRIPTION INITIATION FACTOR TFIID SUBUNIT 1"/>
    <property type="match status" value="1"/>
</dbReference>
<keyword evidence="3 6" id="KW-0103">Bromodomain</keyword>
<dbReference type="Pfam" id="PF00439">
    <property type="entry name" value="Bromodomain"/>
    <property type="match status" value="1"/>
</dbReference>
<gene>
    <name evidence="10" type="ORF">Zmor_004334</name>
</gene>
<sequence length="989" mass="112849">MEEPLRRSSRFKEMPAVMPLSLLPWEDDIIYSDGDSKDDEPPPSPLEKLSASVPAASYPYWELNVQNGSAREKEVGREERSHWLAVLQSLETQTTPTGLDLFNLSNDERSNTNGGTAQPAAKFTVSHSLPALRLSDAYFSTYYTANSLRHWHRMPLRGMESVSLFFIIILFYYAFCIPEGHRKYTVISLLRYIEKRARERETELQANGGGELLLMRSRKDLSGKDGQLVLFEFCEEFPCVLSNVGMASKLVNYYRKRGKEGRPKFEFGALTIVSKSDRPQQYFLGELCEGQWLQSIENNLFRAPIYSHKPRITDFLLVKSKSRIYIREITHLFTVGQQLPKVEVPAPNNRSAAAFMRTRLNVYIHKLFMDKKNVGGTINTEEIKRAFPSYSESYIRKILKGVAEFKRGSENCWHLRPDYQLPTEDELREKLTPEDVCCYESMLAAQQRLKDAGYGSHSLSLSLADEEYEDALNMDEELQFAPWNTTKNFLDTKQNKCYIKVIGAGDPTGCGEGFSYFRVPIRPSFKSEKFGVSAKKRLTKDLALDSRKLTALGSGPPQESAWERREGEPASGPAKDPKTSLLENQRRFLDACNKVFHIQNQSLSSDKTLLSDSSDTDSDLDDFGNTLEDELAGDLKKIEKKQILKIHRTFRNYDGSTYKRTETIRDARVIELYIEKIAKRNEILRSLKEKEAALARKRLSATGKKAATASNSSDGNPVLHFIPHRRAYLHPVIGKSKSQQVQKEKIFKCGACGMIGHMKTNKLCPNRSFSNAVVELPDEPLELKQKDRDVKVGGLGKHGRDELAKEENDTSPASVLKVEGLMLSIPADFVLESPKATEEDVSASSASAKKSQRTVQRRFSPIIEFQRYLETVWQKMRDVPDVHPLFIHQLDARFVSDYYAIIKQPMDLSKIQENINKQEYFTREAFMKDIDLMVNNCILYNGPRHPLTDIAENLRCTCKSYFSQHDDELLRLEKLIEISFLQNAFNDKT</sequence>
<keyword evidence="5" id="KW-0539">Nucleus</keyword>
<accession>A0AA38LZH2</accession>
<keyword evidence="11" id="KW-1185">Reference proteome</keyword>
<dbReference type="Gene3D" id="1.20.920.10">
    <property type="entry name" value="Bromodomain-like"/>
    <property type="match status" value="1"/>
</dbReference>
<evidence type="ECO:0000313" key="10">
    <source>
        <dbReference type="EMBL" id="KAJ3625339.1"/>
    </source>
</evidence>
<dbReference type="InterPro" id="IPR041670">
    <property type="entry name" value="Znf-CCHC_6"/>
</dbReference>
<dbReference type="Pfam" id="PF15288">
    <property type="entry name" value="zf-CCHC_6"/>
    <property type="match status" value="1"/>
</dbReference>
<dbReference type="Pfam" id="PF12157">
    <property type="entry name" value="DUF3591"/>
    <property type="match status" value="1"/>
</dbReference>
<evidence type="ECO:0000256" key="6">
    <source>
        <dbReference type="PROSITE-ProRule" id="PRU00035"/>
    </source>
</evidence>
<comment type="caution">
    <text evidence="10">The sequence shown here is derived from an EMBL/GenBank/DDBJ whole genome shotgun (WGS) entry which is preliminary data.</text>
</comment>
<organism evidence="10 11">
    <name type="scientific">Zophobas morio</name>
    <dbReference type="NCBI Taxonomy" id="2755281"/>
    <lineage>
        <taxon>Eukaryota</taxon>
        <taxon>Metazoa</taxon>
        <taxon>Ecdysozoa</taxon>
        <taxon>Arthropoda</taxon>
        <taxon>Hexapoda</taxon>
        <taxon>Insecta</taxon>
        <taxon>Pterygota</taxon>
        <taxon>Neoptera</taxon>
        <taxon>Endopterygota</taxon>
        <taxon>Coleoptera</taxon>
        <taxon>Polyphaga</taxon>
        <taxon>Cucujiformia</taxon>
        <taxon>Tenebrionidae</taxon>
        <taxon>Zophobas</taxon>
    </lineage>
</organism>
<dbReference type="GO" id="GO:0017025">
    <property type="term" value="F:TBP-class protein binding"/>
    <property type="evidence" value="ECO:0007669"/>
    <property type="project" value="InterPro"/>
</dbReference>
<dbReference type="GO" id="GO:0004402">
    <property type="term" value="F:histone acetyltransferase activity"/>
    <property type="evidence" value="ECO:0007669"/>
    <property type="project" value="InterPro"/>
</dbReference>